<evidence type="ECO:0000256" key="1">
    <source>
        <dbReference type="ARBA" id="ARBA00022676"/>
    </source>
</evidence>
<dbReference type="InterPro" id="IPR001173">
    <property type="entry name" value="Glyco_trans_2-like"/>
</dbReference>
<dbReference type="AlphaFoldDB" id="X1MBX3"/>
<keyword evidence="1" id="KW-0328">Glycosyltransferase</keyword>
<reference evidence="4" key="1">
    <citation type="journal article" date="2014" name="Front. Microbiol.">
        <title>High frequency of phylogenetically diverse reductive dehalogenase-homologous genes in deep subseafloor sedimentary metagenomes.</title>
        <authorList>
            <person name="Kawai M."/>
            <person name="Futagami T."/>
            <person name="Toyoda A."/>
            <person name="Takaki Y."/>
            <person name="Nishi S."/>
            <person name="Hori S."/>
            <person name="Arai W."/>
            <person name="Tsubouchi T."/>
            <person name="Morono Y."/>
            <person name="Uchiyama I."/>
            <person name="Ito T."/>
            <person name="Fujiyama A."/>
            <person name="Inagaki F."/>
            <person name="Takami H."/>
        </authorList>
    </citation>
    <scope>NUCLEOTIDE SEQUENCE</scope>
    <source>
        <strain evidence="4">Expedition CK06-06</strain>
    </source>
</reference>
<accession>X1MBX3</accession>
<gene>
    <name evidence="4" type="ORF">S06H3_20654</name>
</gene>
<evidence type="ECO:0000259" key="3">
    <source>
        <dbReference type="Pfam" id="PF00535"/>
    </source>
</evidence>
<dbReference type="GO" id="GO:0016757">
    <property type="term" value="F:glycosyltransferase activity"/>
    <property type="evidence" value="ECO:0007669"/>
    <property type="project" value="UniProtKB-KW"/>
</dbReference>
<sequence>MNNIEVVGLGALNMDCLYQVERILDDGEAMVTVDIVIPAFNEGSCIEDVLHDVVMARQDDWFRIQNIYVISDASTDQTDDLVQQMAASDRRVKLIRKPERKGKQDSVNLAFSITNADIVVFIDADVILASEDSIRKLVQHFRDGNAVVVQGGLVRPRPGFTLNPAKQAAYFDWLLVDRMRRRKAISWWSIDGRVMALSRDFYQHLVLLPSLADDQFIFYSCIQQGCQFVWADNAIFYYGLPESIADFSHQWSRYFFYTS</sequence>
<dbReference type="PANTHER" id="PTHR43630">
    <property type="entry name" value="POLY-BETA-1,6-N-ACETYL-D-GLUCOSAMINE SYNTHASE"/>
    <property type="match status" value="1"/>
</dbReference>
<evidence type="ECO:0000256" key="2">
    <source>
        <dbReference type="ARBA" id="ARBA00022679"/>
    </source>
</evidence>
<dbReference type="PANTHER" id="PTHR43630:SF1">
    <property type="entry name" value="POLY-BETA-1,6-N-ACETYL-D-GLUCOSAMINE SYNTHASE"/>
    <property type="match status" value="1"/>
</dbReference>
<feature type="domain" description="Glycosyltransferase 2-like" evidence="3">
    <location>
        <begin position="35"/>
        <end position="188"/>
    </location>
</feature>
<name>X1MBX3_9ZZZZ</name>
<feature type="non-terminal residue" evidence="4">
    <location>
        <position position="259"/>
    </location>
</feature>
<organism evidence="4">
    <name type="scientific">marine sediment metagenome</name>
    <dbReference type="NCBI Taxonomy" id="412755"/>
    <lineage>
        <taxon>unclassified sequences</taxon>
        <taxon>metagenomes</taxon>
        <taxon>ecological metagenomes</taxon>
    </lineage>
</organism>
<keyword evidence="2" id="KW-0808">Transferase</keyword>
<dbReference type="EMBL" id="BARV01010725">
    <property type="protein sequence ID" value="GAI15586.1"/>
    <property type="molecule type" value="Genomic_DNA"/>
</dbReference>
<protein>
    <recommendedName>
        <fullName evidence="3">Glycosyltransferase 2-like domain-containing protein</fullName>
    </recommendedName>
</protein>
<dbReference type="Gene3D" id="3.90.550.10">
    <property type="entry name" value="Spore Coat Polysaccharide Biosynthesis Protein SpsA, Chain A"/>
    <property type="match status" value="1"/>
</dbReference>
<dbReference type="Pfam" id="PF00535">
    <property type="entry name" value="Glycos_transf_2"/>
    <property type="match status" value="1"/>
</dbReference>
<comment type="caution">
    <text evidence="4">The sequence shown here is derived from an EMBL/GenBank/DDBJ whole genome shotgun (WGS) entry which is preliminary data.</text>
</comment>
<dbReference type="SUPFAM" id="SSF53448">
    <property type="entry name" value="Nucleotide-diphospho-sugar transferases"/>
    <property type="match status" value="1"/>
</dbReference>
<evidence type="ECO:0000313" key="4">
    <source>
        <dbReference type="EMBL" id="GAI15586.1"/>
    </source>
</evidence>
<proteinExistence type="predicted"/>
<dbReference type="InterPro" id="IPR029044">
    <property type="entry name" value="Nucleotide-diphossugar_trans"/>
</dbReference>